<comment type="similarity">
    <text evidence="1">Belongs to the LysR transcriptional regulatory family.</text>
</comment>
<dbReference type="Gene3D" id="1.10.10.10">
    <property type="entry name" value="Winged helix-like DNA-binding domain superfamily/Winged helix DNA-binding domain"/>
    <property type="match status" value="1"/>
</dbReference>
<evidence type="ECO:0000256" key="4">
    <source>
        <dbReference type="ARBA" id="ARBA00023163"/>
    </source>
</evidence>
<comment type="caution">
    <text evidence="6">The sequence shown here is derived from an EMBL/GenBank/DDBJ whole genome shotgun (WGS) entry which is preliminary data.</text>
</comment>
<proteinExistence type="inferred from homology"/>
<dbReference type="InterPro" id="IPR036390">
    <property type="entry name" value="WH_DNA-bd_sf"/>
</dbReference>
<evidence type="ECO:0000256" key="2">
    <source>
        <dbReference type="ARBA" id="ARBA00023015"/>
    </source>
</evidence>
<dbReference type="GO" id="GO:0003700">
    <property type="term" value="F:DNA-binding transcription factor activity"/>
    <property type="evidence" value="ECO:0007669"/>
    <property type="project" value="InterPro"/>
</dbReference>
<evidence type="ECO:0000313" key="7">
    <source>
        <dbReference type="Proteomes" id="UP000541636"/>
    </source>
</evidence>
<dbReference type="Pfam" id="PF00126">
    <property type="entry name" value="HTH_1"/>
    <property type="match status" value="1"/>
</dbReference>
<dbReference type="EMBL" id="JAAZQD010000004">
    <property type="protein sequence ID" value="NKZ39671.1"/>
    <property type="molecule type" value="Genomic_DNA"/>
</dbReference>
<dbReference type="RefSeq" id="WP_168609602.1">
    <property type="nucleotide sequence ID" value="NZ_JAAZQD010000004.1"/>
</dbReference>
<protein>
    <submittedName>
        <fullName evidence="6">LysR family transcriptional regulator</fullName>
    </submittedName>
</protein>
<keyword evidence="3" id="KW-0238">DNA-binding</keyword>
<dbReference type="InterPro" id="IPR000847">
    <property type="entry name" value="LysR_HTH_N"/>
</dbReference>
<dbReference type="PANTHER" id="PTHR30126:SF94">
    <property type="entry name" value="LYSR FAMILY TRANSCRIPTIONAL REGULATOR"/>
    <property type="match status" value="1"/>
</dbReference>
<feature type="domain" description="HTH lysR-type" evidence="5">
    <location>
        <begin position="4"/>
        <end position="61"/>
    </location>
</feature>
<dbReference type="CDD" id="cd08420">
    <property type="entry name" value="PBP2_CysL_like"/>
    <property type="match status" value="1"/>
</dbReference>
<evidence type="ECO:0000256" key="1">
    <source>
        <dbReference type="ARBA" id="ARBA00009437"/>
    </source>
</evidence>
<keyword evidence="2" id="KW-0805">Transcription regulation</keyword>
<dbReference type="Gene3D" id="3.40.190.290">
    <property type="match status" value="1"/>
</dbReference>
<accession>A0A846ZQH8</accession>
<keyword evidence="7" id="KW-1185">Reference proteome</keyword>
<organism evidence="6 7">
    <name type="scientific">Oleiagrimonas citrea</name>
    <dbReference type="NCBI Taxonomy" id="1665687"/>
    <lineage>
        <taxon>Bacteria</taxon>
        <taxon>Pseudomonadati</taxon>
        <taxon>Pseudomonadota</taxon>
        <taxon>Gammaproteobacteria</taxon>
        <taxon>Lysobacterales</taxon>
        <taxon>Rhodanobacteraceae</taxon>
        <taxon>Oleiagrimonas</taxon>
    </lineage>
</organism>
<dbReference type="PANTHER" id="PTHR30126">
    <property type="entry name" value="HTH-TYPE TRANSCRIPTIONAL REGULATOR"/>
    <property type="match status" value="1"/>
</dbReference>
<dbReference type="PROSITE" id="PS50931">
    <property type="entry name" value="HTH_LYSR"/>
    <property type="match status" value="1"/>
</dbReference>
<dbReference type="SUPFAM" id="SSF46785">
    <property type="entry name" value="Winged helix' DNA-binding domain"/>
    <property type="match status" value="1"/>
</dbReference>
<name>A0A846ZQH8_9GAMM</name>
<dbReference type="PRINTS" id="PR00039">
    <property type="entry name" value="HTHLYSR"/>
</dbReference>
<dbReference type="SUPFAM" id="SSF53850">
    <property type="entry name" value="Periplasmic binding protein-like II"/>
    <property type="match status" value="1"/>
</dbReference>
<dbReference type="Pfam" id="PF03466">
    <property type="entry name" value="LysR_substrate"/>
    <property type="match status" value="1"/>
</dbReference>
<gene>
    <name evidence="6" type="ORF">HF690_11990</name>
</gene>
<keyword evidence="4" id="KW-0804">Transcription</keyword>
<dbReference type="GO" id="GO:0000976">
    <property type="term" value="F:transcription cis-regulatory region binding"/>
    <property type="evidence" value="ECO:0007669"/>
    <property type="project" value="TreeGrafter"/>
</dbReference>
<dbReference type="Proteomes" id="UP000541636">
    <property type="component" value="Unassembled WGS sequence"/>
</dbReference>
<dbReference type="InterPro" id="IPR036388">
    <property type="entry name" value="WH-like_DNA-bd_sf"/>
</dbReference>
<reference evidence="6 7" key="1">
    <citation type="journal article" date="2017" name="Int. J. Syst. Evol. Microbiol.">
        <title>Oleiagrimonas citrea sp. nov., a marine bacterium isolated from tidal flat sediment and emended description of the genus Oleiagrimonas Fang et al. 2015 and Oleiagrimonas soli.</title>
        <authorList>
            <person name="Yang S.H."/>
            <person name="Seo H.S."/>
            <person name="Seong C.N."/>
            <person name="Kwon K.K."/>
        </authorList>
    </citation>
    <scope>NUCLEOTIDE SEQUENCE [LARGE SCALE GENOMIC DNA]</scope>
    <source>
        <strain evidence="6 7">MEBiC09124</strain>
    </source>
</reference>
<evidence type="ECO:0000313" key="6">
    <source>
        <dbReference type="EMBL" id="NKZ39671.1"/>
    </source>
</evidence>
<evidence type="ECO:0000256" key="3">
    <source>
        <dbReference type="ARBA" id="ARBA00023125"/>
    </source>
</evidence>
<dbReference type="InterPro" id="IPR005119">
    <property type="entry name" value="LysR_subst-bd"/>
</dbReference>
<evidence type="ECO:0000259" key="5">
    <source>
        <dbReference type="PROSITE" id="PS50931"/>
    </source>
</evidence>
<dbReference type="AlphaFoldDB" id="A0A846ZQH8"/>
<dbReference type="FunFam" id="1.10.10.10:FF:000001">
    <property type="entry name" value="LysR family transcriptional regulator"/>
    <property type="match status" value="1"/>
</dbReference>
<sequence length="299" mass="32789">MISYTPRQLQAFVAVAAQGSVRRAAETLHLTQPALSMALAELERQLGTPLFDRERGRLHLSAQGRELLPMAQEILQRMQALQQRAGTAADRLSGELRLGASNTVGNYLVGDLLGDFVVAHPDVAVQLTVNNTDAIVAGVLEHRLDLGCVEGEVTHPQLDTRPWREDALVVCARPDHRLAERARLRAEDFRGTRWIVREPGSATRAMSERILAKLPEPRVVLELGQIEAIKQAVSAGLGLACLPRVALGDALAAGRLVVLPTPFLRMHRQLSLVMHRTRYRGPVMQAFLDRVLTAVSGRG</sequence>